<accession>A0A150PDD2</accession>
<dbReference type="EMBL" id="JELY01002070">
    <property type="protein sequence ID" value="KYF53704.1"/>
    <property type="molecule type" value="Genomic_DNA"/>
</dbReference>
<dbReference type="Gene3D" id="1.25.40.10">
    <property type="entry name" value="Tetratricopeptide repeat domain"/>
    <property type="match status" value="1"/>
</dbReference>
<comment type="caution">
    <text evidence="3">The sequence shown here is derived from an EMBL/GenBank/DDBJ whole genome shotgun (WGS) entry which is preliminary data.</text>
</comment>
<proteinExistence type="predicted"/>
<evidence type="ECO:0000313" key="3">
    <source>
        <dbReference type="EMBL" id="KYF53704.1"/>
    </source>
</evidence>
<keyword evidence="2" id="KW-1133">Transmembrane helix</keyword>
<keyword evidence="2" id="KW-0472">Membrane</keyword>
<name>A0A150PDD2_SORCE</name>
<gene>
    <name evidence="3" type="ORF">BE08_12830</name>
</gene>
<dbReference type="SUPFAM" id="SSF48452">
    <property type="entry name" value="TPR-like"/>
    <property type="match status" value="1"/>
</dbReference>
<feature type="transmembrane region" description="Helical" evidence="2">
    <location>
        <begin position="300"/>
        <end position="321"/>
    </location>
</feature>
<evidence type="ECO:0000256" key="2">
    <source>
        <dbReference type="SAM" id="Phobius"/>
    </source>
</evidence>
<sequence length="351" mass="36690">MLCASSAAAQTTQASPQQDRAVAVALAERGWKHYEAHRYTEALRAFREAEAKAHAPAFLLMAARCHVNMGDLLDARAAYQLVVDEKLAPGAPPEFAEAKADAREELAALEPRIPTVEVAVTGAAPGKLDVTLDGERIALSTPVQRNPGHHPLVVRVAGRNPLVRTIWLVEGARERIELDQAALDALPPAELSEGQAGQHGPRPHATQVRLAAGGSSEADGWLNPGRRTAALFIGGAAAGLGLAAGGILTLLANERASDAERLRQELVAEGDGFAQCPDLNPVKCAELKDTVLAKVDLTNAAFWSFVAGGAIGAGTLVYGLVTMRPTESRPTVQVVPLLGTGASGLLVSGTF</sequence>
<feature type="region of interest" description="Disordered" evidence="1">
    <location>
        <begin position="191"/>
        <end position="219"/>
    </location>
</feature>
<keyword evidence="2" id="KW-0812">Transmembrane</keyword>
<dbReference type="Proteomes" id="UP000075420">
    <property type="component" value="Unassembled WGS sequence"/>
</dbReference>
<feature type="transmembrane region" description="Helical" evidence="2">
    <location>
        <begin position="229"/>
        <end position="252"/>
    </location>
</feature>
<dbReference type="AlphaFoldDB" id="A0A150PDD2"/>
<evidence type="ECO:0000313" key="4">
    <source>
        <dbReference type="Proteomes" id="UP000075420"/>
    </source>
</evidence>
<evidence type="ECO:0008006" key="5">
    <source>
        <dbReference type="Google" id="ProtNLM"/>
    </source>
</evidence>
<reference evidence="3 4" key="1">
    <citation type="submission" date="2014-02" db="EMBL/GenBank/DDBJ databases">
        <title>The small core and large imbalanced accessory genome model reveals a collaborative survival strategy of Sorangium cellulosum strains in nature.</title>
        <authorList>
            <person name="Han K."/>
            <person name="Peng R."/>
            <person name="Blom J."/>
            <person name="Li Y.-Z."/>
        </authorList>
    </citation>
    <scope>NUCLEOTIDE SEQUENCE [LARGE SCALE GENOMIC DNA]</scope>
    <source>
        <strain evidence="3 4">So0157-25</strain>
    </source>
</reference>
<dbReference type="InterPro" id="IPR011990">
    <property type="entry name" value="TPR-like_helical_dom_sf"/>
</dbReference>
<protein>
    <recommendedName>
        <fullName evidence="5">PEGA domain-containing protein</fullName>
    </recommendedName>
</protein>
<organism evidence="3 4">
    <name type="scientific">Sorangium cellulosum</name>
    <name type="common">Polyangium cellulosum</name>
    <dbReference type="NCBI Taxonomy" id="56"/>
    <lineage>
        <taxon>Bacteria</taxon>
        <taxon>Pseudomonadati</taxon>
        <taxon>Myxococcota</taxon>
        <taxon>Polyangia</taxon>
        <taxon>Polyangiales</taxon>
        <taxon>Polyangiaceae</taxon>
        <taxon>Sorangium</taxon>
    </lineage>
</organism>
<evidence type="ECO:0000256" key="1">
    <source>
        <dbReference type="SAM" id="MobiDB-lite"/>
    </source>
</evidence>